<reference evidence="2 3" key="1">
    <citation type="submission" date="2012-04" db="EMBL/GenBank/DDBJ databases">
        <title>The Genome Sequence of Bacillus cereus BAG5X1-1.</title>
        <authorList>
            <consortium name="The Broad Institute Genome Sequencing Platform"/>
            <consortium name="The Broad Institute Genome Sequencing Center for Infectious Disease"/>
            <person name="Feldgarden M."/>
            <person name="Van der Auwera G.A."/>
            <person name="Mahillon J."/>
            <person name="Duprez V."/>
            <person name="Timmery S."/>
            <person name="Mattelet C."/>
            <person name="Dierick K."/>
            <person name="Sun M."/>
            <person name="Yu Z."/>
            <person name="Zhu L."/>
            <person name="Hu X."/>
            <person name="Shank E.B."/>
            <person name="Swiecicka I."/>
            <person name="Hansen B.M."/>
            <person name="Andrup L."/>
            <person name="Young S.K."/>
            <person name="Zeng Q."/>
            <person name="Gargeya S."/>
            <person name="Fitzgerald M."/>
            <person name="Haas B."/>
            <person name="Abouelleil A."/>
            <person name="Alvarado L."/>
            <person name="Arachchi H.M."/>
            <person name="Berlin A."/>
            <person name="Chapman S.B."/>
            <person name="Goldberg J."/>
            <person name="Griggs A."/>
            <person name="Gujja S."/>
            <person name="Hansen M."/>
            <person name="Howarth C."/>
            <person name="Imamovic A."/>
            <person name="Larimer J."/>
            <person name="McCowen C."/>
            <person name="Montmayeur A."/>
            <person name="Murphy C."/>
            <person name="Neiman D."/>
            <person name="Pearson M."/>
            <person name="Priest M."/>
            <person name="Roberts A."/>
            <person name="Saif S."/>
            <person name="Shea T."/>
            <person name="Sisk P."/>
            <person name="Sykes S."/>
            <person name="Wortman J."/>
            <person name="Nusbaum C."/>
            <person name="Birren B."/>
        </authorList>
    </citation>
    <scope>NUCLEOTIDE SEQUENCE [LARGE SCALE GENOMIC DNA]</scope>
    <source>
        <strain evidence="2 3">BAG5X1-1</strain>
    </source>
</reference>
<evidence type="ECO:0000256" key="1">
    <source>
        <dbReference type="SAM" id="Phobius"/>
    </source>
</evidence>
<comment type="caution">
    <text evidence="2">The sequence shown here is derived from an EMBL/GenBank/DDBJ whole genome shotgun (WGS) entry which is preliminary data.</text>
</comment>
<keyword evidence="1" id="KW-0812">Transmembrane</keyword>
<dbReference type="EMBL" id="AHDJ01000023">
    <property type="protein sequence ID" value="EJQ45778.1"/>
    <property type="molecule type" value="Genomic_DNA"/>
</dbReference>
<dbReference type="Proteomes" id="UP000006600">
    <property type="component" value="Unassembled WGS sequence"/>
</dbReference>
<evidence type="ECO:0000313" key="2">
    <source>
        <dbReference type="EMBL" id="EJQ45778.1"/>
    </source>
</evidence>
<keyword evidence="1" id="KW-1133">Transmembrane helix</keyword>
<keyword evidence="1" id="KW-0472">Membrane</keyword>
<accession>J7XN48</accession>
<feature type="transmembrane region" description="Helical" evidence="1">
    <location>
        <begin position="95"/>
        <end position="115"/>
    </location>
</feature>
<proteinExistence type="predicted"/>
<feature type="transmembrane region" description="Helical" evidence="1">
    <location>
        <begin position="12"/>
        <end position="29"/>
    </location>
</feature>
<organism evidence="2 3">
    <name type="scientific">Bacillus cereus BAG5X1-1</name>
    <dbReference type="NCBI Taxonomy" id="1053189"/>
    <lineage>
        <taxon>Bacteria</taxon>
        <taxon>Bacillati</taxon>
        <taxon>Bacillota</taxon>
        <taxon>Bacilli</taxon>
        <taxon>Bacillales</taxon>
        <taxon>Bacillaceae</taxon>
        <taxon>Bacillus</taxon>
        <taxon>Bacillus cereus group</taxon>
    </lineage>
</organism>
<dbReference type="AlphaFoldDB" id="J7XN48"/>
<name>J7XN48_BACCE</name>
<sequence>MYALGGETNDYLVRLGFLVAIIVIINTLLGKVFFESITGDATYFQEHSWPMAVMFIISGLMSWYLGKYINKPSGKIYIDAETGEKVMFNKRHSLFFIKMEYWGPILGVIAIITLITR</sequence>
<evidence type="ECO:0000313" key="3">
    <source>
        <dbReference type="Proteomes" id="UP000006600"/>
    </source>
</evidence>
<dbReference type="HOGENOM" id="CLU_166204_1_0_9"/>
<protein>
    <submittedName>
        <fullName evidence="2">Uncharacterized protein</fullName>
    </submittedName>
</protein>
<feature type="transmembrane region" description="Helical" evidence="1">
    <location>
        <begin position="49"/>
        <end position="66"/>
    </location>
</feature>
<gene>
    <name evidence="2" type="ORF">IEE_02156</name>
</gene>
<dbReference type="PATRIC" id="fig|1053189.3.peg.2188"/>